<proteinExistence type="predicted"/>
<dbReference type="AlphaFoldDB" id="A0AAV4M297"/>
<reference evidence="1 2" key="1">
    <citation type="submission" date="2021-06" db="EMBL/GenBank/DDBJ databases">
        <title>Genome sequence of Babesia caballi.</title>
        <authorList>
            <person name="Yamagishi J."/>
            <person name="Kidaka T."/>
            <person name="Ochi A."/>
        </authorList>
    </citation>
    <scope>NUCLEOTIDE SEQUENCE [LARGE SCALE GENOMIC DNA]</scope>
    <source>
        <strain evidence="1">USDA-D6B2</strain>
    </source>
</reference>
<name>A0AAV4M297_BABCB</name>
<organism evidence="1 2">
    <name type="scientific">Babesia caballi</name>
    <dbReference type="NCBI Taxonomy" id="5871"/>
    <lineage>
        <taxon>Eukaryota</taxon>
        <taxon>Sar</taxon>
        <taxon>Alveolata</taxon>
        <taxon>Apicomplexa</taxon>
        <taxon>Aconoidasida</taxon>
        <taxon>Piroplasmida</taxon>
        <taxon>Babesiidae</taxon>
        <taxon>Babesia</taxon>
    </lineage>
</organism>
<dbReference type="RefSeq" id="XP_067718223.1">
    <property type="nucleotide sequence ID" value="XM_067862122.1"/>
</dbReference>
<evidence type="ECO:0000313" key="2">
    <source>
        <dbReference type="Proteomes" id="UP001497744"/>
    </source>
</evidence>
<evidence type="ECO:0000313" key="1">
    <source>
        <dbReference type="EMBL" id="GIX66154.1"/>
    </source>
</evidence>
<comment type="caution">
    <text evidence="1">The sequence shown here is derived from an EMBL/GenBank/DDBJ whole genome shotgun (WGS) entry which is preliminary data.</text>
</comment>
<keyword evidence="2" id="KW-1185">Reference proteome</keyword>
<dbReference type="Proteomes" id="UP001497744">
    <property type="component" value="Unassembled WGS sequence"/>
</dbReference>
<dbReference type="EMBL" id="BPLF01000006">
    <property type="protein sequence ID" value="GIX66154.1"/>
    <property type="molecule type" value="Genomic_DNA"/>
</dbReference>
<sequence length="72" mass="7054">MLSARNARTAHFVLGEIADDEADGDARLLRGALGLRELGGVAGGGEEDGAVEGHVDDVAVGLALTGAAAPSA</sequence>
<dbReference type="GeneID" id="94197635"/>
<protein>
    <submittedName>
        <fullName evidence="1">Uncharacterized protein</fullName>
    </submittedName>
</protein>
<accession>A0AAV4M297</accession>
<gene>
    <name evidence="1" type="ORF">BcabD6B2_55900</name>
</gene>